<reference evidence="5" key="1">
    <citation type="submission" date="2019-08" db="EMBL/GenBank/DDBJ databases">
        <authorList>
            <person name="Kucharzyk K."/>
            <person name="Murdoch R.W."/>
            <person name="Higgins S."/>
            <person name="Loffler F."/>
        </authorList>
    </citation>
    <scope>NUCLEOTIDE SEQUENCE</scope>
</reference>
<dbReference type="GO" id="GO:0043565">
    <property type="term" value="F:sequence-specific DNA binding"/>
    <property type="evidence" value="ECO:0007669"/>
    <property type="project" value="InterPro"/>
</dbReference>
<dbReference type="PANTHER" id="PTHR43280:SF32">
    <property type="entry name" value="TRANSCRIPTIONAL REGULATORY PROTEIN"/>
    <property type="match status" value="1"/>
</dbReference>
<evidence type="ECO:0000259" key="4">
    <source>
        <dbReference type="PROSITE" id="PS01124"/>
    </source>
</evidence>
<organism evidence="5">
    <name type="scientific">bioreactor metagenome</name>
    <dbReference type="NCBI Taxonomy" id="1076179"/>
    <lineage>
        <taxon>unclassified sequences</taxon>
        <taxon>metagenomes</taxon>
        <taxon>ecological metagenomes</taxon>
    </lineage>
</organism>
<evidence type="ECO:0000256" key="2">
    <source>
        <dbReference type="ARBA" id="ARBA00023125"/>
    </source>
</evidence>
<protein>
    <recommendedName>
        <fullName evidence="4">HTH araC/xylS-type domain-containing protein</fullName>
    </recommendedName>
</protein>
<keyword evidence="3" id="KW-0804">Transcription</keyword>
<evidence type="ECO:0000256" key="3">
    <source>
        <dbReference type="ARBA" id="ARBA00023163"/>
    </source>
</evidence>
<dbReference type="GO" id="GO:0003700">
    <property type="term" value="F:DNA-binding transcription factor activity"/>
    <property type="evidence" value="ECO:0007669"/>
    <property type="project" value="InterPro"/>
</dbReference>
<dbReference type="Gene3D" id="1.10.10.60">
    <property type="entry name" value="Homeodomain-like"/>
    <property type="match status" value="1"/>
</dbReference>
<dbReference type="SUPFAM" id="SSF46689">
    <property type="entry name" value="Homeodomain-like"/>
    <property type="match status" value="1"/>
</dbReference>
<dbReference type="InterPro" id="IPR018060">
    <property type="entry name" value="HTH_AraC"/>
</dbReference>
<name>A0A644UKN3_9ZZZZ</name>
<keyword evidence="1" id="KW-0805">Transcription regulation</keyword>
<dbReference type="EMBL" id="VSSQ01000128">
    <property type="protein sequence ID" value="MPL79567.1"/>
    <property type="molecule type" value="Genomic_DNA"/>
</dbReference>
<keyword evidence="2" id="KW-0238">DNA-binding</keyword>
<dbReference type="Pfam" id="PF12833">
    <property type="entry name" value="HTH_18"/>
    <property type="match status" value="1"/>
</dbReference>
<gene>
    <name evidence="5" type="ORF">SDC9_25451</name>
</gene>
<feature type="domain" description="HTH araC/xylS-type" evidence="4">
    <location>
        <begin position="201"/>
        <end position="299"/>
    </location>
</feature>
<dbReference type="PROSITE" id="PS01124">
    <property type="entry name" value="HTH_ARAC_FAMILY_2"/>
    <property type="match status" value="1"/>
</dbReference>
<dbReference type="SMART" id="SM00342">
    <property type="entry name" value="HTH_ARAC"/>
    <property type="match status" value="1"/>
</dbReference>
<sequence length="299" mass="34690">MNYQGVNNFSLSQLKEKVILNQVIGVEDEVFLLDESFYDLQLFNYPCRIDIMLAALCTKGKMKIKINLKEYEITEGMLALYTPSNIIQIDYTNNFNAKVIVASTQFMKSIHIDIKNILPLYMQVHNQSCQALDREYIQLYNKFFNLTKQIIQSPNITHKLEVVQGLISSVCYALMDGLHKSNTIDTRLSINQNMRQTLLFEQFMTILNDYHQTERSVGFYADKLNITPKYLSKLIKEISAKSAAEWIDQYVVLEAQTLLKYSDMTIKEIADYLNFASQSFFCKYFKHQTGITPGDYKKS</sequence>
<dbReference type="PANTHER" id="PTHR43280">
    <property type="entry name" value="ARAC-FAMILY TRANSCRIPTIONAL REGULATOR"/>
    <property type="match status" value="1"/>
</dbReference>
<evidence type="ECO:0000256" key="1">
    <source>
        <dbReference type="ARBA" id="ARBA00023015"/>
    </source>
</evidence>
<proteinExistence type="predicted"/>
<dbReference type="InterPro" id="IPR009057">
    <property type="entry name" value="Homeodomain-like_sf"/>
</dbReference>
<comment type="caution">
    <text evidence="5">The sequence shown here is derived from an EMBL/GenBank/DDBJ whole genome shotgun (WGS) entry which is preliminary data.</text>
</comment>
<accession>A0A644UKN3</accession>
<evidence type="ECO:0000313" key="5">
    <source>
        <dbReference type="EMBL" id="MPL79567.1"/>
    </source>
</evidence>
<dbReference type="AlphaFoldDB" id="A0A644UKN3"/>